<organism evidence="12 13">
    <name type="scientific">Chloropicon primus</name>
    <dbReference type="NCBI Taxonomy" id="1764295"/>
    <lineage>
        <taxon>Eukaryota</taxon>
        <taxon>Viridiplantae</taxon>
        <taxon>Chlorophyta</taxon>
        <taxon>Chloropicophyceae</taxon>
        <taxon>Chloropicales</taxon>
        <taxon>Chloropicaceae</taxon>
        <taxon>Chloropicon</taxon>
    </lineage>
</organism>
<keyword evidence="4" id="KW-0802">TPR repeat</keyword>
<evidence type="ECO:0000256" key="2">
    <source>
        <dbReference type="ARBA" id="ARBA00022574"/>
    </source>
</evidence>
<dbReference type="GO" id="GO:0036064">
    <property type="term" value="C:ciliary basal body"/>
    <property type="evidence" value="ECO:0007669"/>
    <property type="project" value="TreeGrafter"/>
</dbReference>
<dbReference type="InterPro" id="IPR056155">
    <property type="entry name" value="Beta-prop_IFT140_2nd"/>
</dbReference>
<dbReference type="SUPFAM" id="SSF50978">
    <property type="entry name" value="WD40 repeat-like"/>
    <property type="match status" value="1"/>
</dbReference>
<keyword evidence="13" id="KW-1185">Reference proteome</keyword>
<feature type="compositionally biased region" description="Polar residues" evidence="7">
    <location>
        <begin position="1229"/>
        <end position="1238"/>
    </location>
</feature>
<dbReference type="PANTHER" id="PTHR15722:SF7">
    <property type="entry name" value="INTRAFLAGELLAR TRANSPORT PROTEIN 140 HOMOLOG"/>
    <property type="match status" value="1"/>
</dbReference>
<keyword evidence="6" id="KW-0966">Cell projection</keyword>
<feature type="region of interest" description="Disordered" evidence="7">
    <location>
        <begin position="1550"/>
        <end position="1602"/>
    </location>
</feature>
<dbReference type="Pfam" id="PF24760">
    <property type="entry name" value="TPR_IF140_C"/>
    <property type="match status" value="1"/>
</dbReference>
<dbReference type="PANTHER" id="PTHR15722">
    <property type="entry name" value="IFT140/172-RELATED"/>
    <property type="match status" value="1"/>
</dbReference>
<dbReference type="EMBL" id="CP031051">
    <property type="protein sequence ID" value="QDZ25596.1"/>
    <property type="molecule type" value="Genomic_DNA"/>
</dbReference>
<evidence type="ECO:0000313" key="13">
    <source>
        <dbReference type="Proteomes" id="UP000316726"/>
    </source>
</evidence>
<evidence type="ECO:0000256" key="6">
    <source>
        <dbReference type="ARBA" id="ARBA00023273"/>
    </source>
</evidence>
<evidence type="ECO:0000313" key="12">
    <source>
        <dbReference type="EMBL" id="QDZ25596.1"/>
    </source>
</evidence>
<dbReference type="STRING" id="1764295.A0A5B8MZZ7"/>
<feature type="domain" description="IF140/IFT172/WDR19 TPR" evidence="11">
    <location>
        <begin position="1249"/>
        <end position="1396"/>
    </location>
</feature>
<keyword evidence="3" id="KW-0677">Repeat</keyword>
<dbReference type="InterPro" id="IPR011990">
    <property type="entry name" value="TPR-like_helical_dom_sf"/>
</dbReference>
<protein>
    <submittedName>
        <fullName evidence="12">Uncharacterized protein</fullName>
    </submittedName>
</protein>
<proteinExistence type="predicted"/>
<evidence type="ECO:0000259" key="10">
    <source>
        <dbReference type="Pfam" id="PF24760"/>
    </source>
</evidence>
<evidence type="ECO:0000256" key="1">
    <source>
        <dbReference type="ARBA" id="ARBA00004138"/>
    </source>
</evidence>
<dbReference type="InterPro" id="IPR036322">
    <property type="entry name" value="WD40_repeat_dom_sf"/>
</dbReference>
<name>A0A5B8MZZ7_9CHLO</name>
<feature type="domain" description="IF140 C-terminal TPR" evidence="10">
    <location>
        <begin position="1404"/>
        <end position="1528"/>
    </location>
</feature>
<dbReference type="SMART" id="SM00320">
    <property type="entry name" value="WD40"/>
    <property type="match status" value="3"/>
</dbReference>
<dbReference type="Pfam" id="PF23383">
    <property type="entry name" value="Beta-prop_IFT140_1st"/>
    <property type="match status" value="1"/>
</dbReference>
<dbReference type="SUPFAM" id="SSF50998">
    <property type="entry name" value="Quinoprotein alcohol dehydrogenase-like"/>
    <property type="match status" value="1"/>
</dbReference>
<dbReference type="Proteomes" id="UP000316726">
    <property type="component" value="Chromosome 18"/>
</dbReference>
<evidence type="ECO:0000259" key="9">
    <source>
        <dbReference type="Pfam" id="PF23385"/>
    </source>
</evidence>
<sequence length="1602" mass="179107">MSLIFSTHIEVKSDIICAGWSKNHAASLLAVSCRDGSVRIYNKQGEESRLLGEPLIHSSKGSVAEHLSWHPDTYLLSIGWSDGSISFWNGETCCVKNDMKTMKAKISCFGWTSAGRGSQPMLFAGDLKGNISVYKSDSHFRPVPIAHFQEHGKSITDVCFSSILYSEESFDQSGIRIQQELSMNLFYYSATNTDGSQKSSVHFCSRRGDKGCILESDHQIECMVCTELPNRRMITLTSSLMLSVYEEPESVASSYKISESWPCMISMKLAGTQTAKNLSIKLKMLSAGSESMVICSNCREPYLRVIDIDTQESDLLNAPHESGSNNIVDLAFNKSTNLLLACTKEGSVIAWQYLPYMKKLIESSAEDYEAHEMIKPPDSDRTQEEEAADSVWQIEQMFTLPPGLKSLLWSSDPRSLSAMSGNSLHVLSIQDLRFSFNKRCAAIQTSSDKLTLLPSRSKKSDKRSPKRSDGNVCEISMGTQIFGFSLWNSFLLAWSNKQATIFQISTDDAPKGDSIASQKVSSFPINIPSTQMHISPPDALAIHQDCFYAINGSKVDVHDFQGNVISSISFDEIQGSPTHISISNDTLVVMTQNKYVKVCKISNQGLVQTPQKGTRESTTTKLGRKMVLDGSEIGEVRQIACNSSGTCVAVLAKDNKASNEKRFESGGPATLSAENTLIVYDTVTDKILWYDLGTSQGSKPVSVSWDLSDPRLLAVQAKQALETKGSLSKSADLDITTFFVSPNDKYSKNDFAYGIYVQERHEYNKDPRIDYRGLSMIGVCSPLIYCYSKGKKVQILEENPSSEMPKSVPHLVPLTIGCFVSTQEEVQQQQGLRLGKVEDKELSESDLKSQKAFLDLSYYLSIGNGEDAFRAIKQASACNDAPLVWEQMARMCIRADPPRLDIAEYCLSHMGHIRGARAVREAEKDGIVELDARIASVAVHLGMQSEAANLLENCSRFDLQNKLYQAGGQWEKALKVASEKDRIHMKSTMHSYARHLESLGDFDGATKAYQSCGQSTVLQEVPRMLFTADRVEDLEAYIQSTGISREQIDKGAKQGESLGEWWAKYLESQGDIEKALMIYEQMHNVLGQVRIHCYTGNFELAKNIASNADNSAGFFYLARQLEALDEVEDAIYCFKQAKRFSHAVRLAKRYSLETNSDELDSELVSLAFKSSKQVMTDIAWHFESQQKYQRAVQLYHKGGDMARALQLCFRENLFNELQQIADELIRSSLQNPSQQGDGSSKEGGGQRNKQEQELLANCGKFFMNSGQHLNAAHLLIAAGEMNEALDICVKYDIPITEEMAEAMSPKTKSAESKQLLYKLAKCCKRQGNFHLACKKYTQAGEKVKAMKALLQSGDVEKIVFYTGVSRNKEIYLMAANFLQNLDWHNNPDIMMNIITFYTKAKANDSLSTFYEACAQIEIDEYKSYEKALQALRESHRYAQKSRGMEKEMQLESLKKRMEIIERFIQARQMIADDPEYAVNVCQGLLEDASNFNDTEVGVRQGDVYSLLVEHYYAAGMLDQCAQYIHRMRSQNIPLGHYVDRKITSDVLGSFPQHQHHQPEGEDGEGGVMLEEDVDDGEGGMIDEDSVDEMIDEEIMDEPGVYQ</sequence>
<dbReference type="GO" id="GO:0035721">
    <property type="term" value="P:intraciliary retrograde transport"/>
    <property type="evidence" value="ECO:0007669"/>
    <property type="project" value="TreeGrafter"/>
</dbReference>
<evidence type="ECO:0000256" key="3">
    <source>
        <dbReference type="ARBA" id="ARBA00022737"/>
    </source>
</evidence>
<evidence type="ECO:0000259" key="11">
    <source>
        <dbReference type="Pfam" id="PF24762"/>
    </source>
</evidence>
<dbReference type="GO" id="GO:0030991">
    <property type="term" value="C:intraciliary transport particle A"/>
    <property type="evidence" value="ECO:0007669"/>
    <property type="project" value="TreeGrafter"/>
</dbReference>
<dbReference type="OrthoDB" id="10258787at2759"/>
<feature type="compositionally biased region" description="Acidic residues" evidence="7">
    <location>
        <begin position="1560"/>
        <end position="1596"/>
    </location>
</feature>
<evidence type="ECO:0000256" key="5">
    <source>
        <dbReference type="ARBA" id="ARBA00023069"/>
    </source>
</evidence>
<evidence type="ECO:0000256" key="7">
    <source>
        <dbReference type="SAM" id="MobiDB-lite"/>
    </source>
</evidence>
<reference evidence="12 13" key="1">
    <citation type="submission" date="2018-07" db="EMBL/GenBank/DDBJ databases">
        <title>The complete nuclear genome of the prasinophyte Chloropicon primus (CCMP1205).</title>
        <authorList>
            <person name="Pombert J.-F."/>
            <person name="Otis C."/>
            <person name="Turmel M."/>
            <person name="Lemieux C."/>
        </authorList>
    </citation>
    <scope>NUCLEOTIDE SEQUENCE [LARGE SCALE GENOMIC DNA]</scope>
    <source>
        <strain evidence="12 13">CCMP1205</strain>
    </source>
</reference>
<feature type="domain" description="IF140/IFT172/WDR19 TPR" evidence="11">
    <location>
        <begin position="863"/>
        <end position="1228"/>
    </location>
</feature>
<evidence type="ECO:0000256" key="4">
    <source>
        <dbReference type="ARBA" id="ARBA00022803"/>
    </source>
</evidence>
<gene>
    <name evidence="12" type="ORF">A3770_18p81140</name>
</gene>
<feature type="region of interest" description="Disordered" evidence="7">
    <location>
        <begin position="1229"/>
        <end position="1249"/>
    </location>
</feature>
<dbReference type="InterPro" id="IPR015943">
    <property type="entry name" value="WD40/YVTN_repeat-like_dom_sf"/>
</dbReference>
<feature type="domain" description="IFT140 first beta-propeller" evidence="8">
    <location>
        <begin position="19"/>
        <end position="359"/>
    </location>
</feature>
<dbReference type="Pfam" id="PF24762">
    <property type="entry name" value="TPR_IF140-IFT172"/>
    <property type="match status" value="2"/>
</dbReference>
<dbReference type="GO" id="GO:0005930">
    <property type="term" value="C:axoneme"/>
    <property type="evidence" value="ECO:0007669"/>
    <property type="project" value="TreeGrafter"/>
</dbReference>
<dbReference type="Gene3D" id="1.25.40.470">
    <property type="match status" value="2"/>
</dbReference>
<dbReference type="InterPro" id="IPR011047">
    <property type="entry name" value="Quinoprotein_ADH-like_sf"/>
</dbReference>
<dbReference type="Pfam" id="PF23385">
    <property type="entry name" value="Beta-prop_IFT140_2nd"/>
    <property type="match status" value="1"/>
</dbReference>
<feature type="domain" description="IFT140 second beta-propeller" evidence="9">
    <location>
        <begin position="440"/>
        <end position="721"/>
    </location>
</feature>
<dbReference type="InterPro" id="IPR056154">
    <property type="entry name" value="Beta-prop_IFT140_1st"/>
</dbReference>
<evidence type="ECO:0000259" key="8">
    <source>
        <dbReference type="Pfam" id="PF23383"/>
    </source>
</evidence>
<accession>A0A5B8MZZ7</accession>
<dbReference type="InterPro" id="IPR056156">
    <property type="entry name" value="TPR_IF140_C"/>
</dbReference>
<keyword evidence="5" id="KW-0969">Cilium</keyword>
<dbReference type="Gene3D" id="2.130.10.10">
    <property type="entry name" value="YVTN repeat-like/Quinoprotein amine dehydrogenase"/>
    <property type="match status" value="2"/>
</dbReference>
<comment type="subcellular location">
    <subcellularLocation>
        <location evidence="1">Cell projection</location>
        <location evidence="1">Cilium</location>
    </subcellularLocation>
</comment>
<dbReference type="InterPro" id="IPR056168">
    <property type="entry name" value="TPR_IF140/IFT172/WDR19"/>
</dbReference>
<keyword evidence="2" id="KW-0853">WD repeat</keyword>
<dbReference type="InterPro" id="IPR001680">
    <property type="entry name" value="WD40_rpt"/>
</dbReference>
<dbReference type="SUPFAM" id="SSF48452">
    <property type="entry name" value="TPR-like"/>
    <property type="match status" value="1"/>
</dbReference>